<dbReference type="RefSeq" id="WP_195691474.1">
    <property type="nucleotide sequence ID" value="NZ_CP064760.1"/>
</dbReference>
<dbReference type="PROSITE" id="PS01124">
    <property type="entry name" value="HTH_ARAC_FAMILY_2"/>
    <property type="match status" value="1"/>
</dbReference>
<dbReference type="PANTHER" id="PTHR46796:SF13">
    <property type="entry name" value="HTH-TYPE TRANSCRIPTIONAL ACTIVATOR RHAS"/>
    <property type="match status" value="1"/>
</dbReference>
<organism evidence="5 6">
    <name type="scientific">Microbacterium schleiferi</name>
    <dbReference type="NCBI Taxonomy" id="69362"/>
    <lineage>
        <taxon>Bacteria</taxon>
        <taxon>Bacillati</taxon>
        <taxon>Actinomycetota</taxon>
        <taxon>Actinomycetes</taxon>
        <taxon>Micrococcales</taxon>
        <taxon>Microbacteriaceae</taxon>
        <taxon>Microbacterium</taxon>
    </lineage>
</organism>
<evidence type="ECO:0000256" key="3">
    <source>
        <dbReference type="ARBA" id="ARBA00023163"/>
    </source>
</evidence>
<evidence type="ECO:0000259" key="4">
    <source>
        <dbReference type="PROSITE" id="PS01124"/>
    </source>
</evidence>
<dbReference type="InterPro" id="IPR018060">
    <property type="entry name" value="HTH_AraC"/>
</dbReference>
<dbReference type="InterPro" id="IPR009057">
    <property type="entry name" value="Homeodomain-like_sf"/>
</dbReference>
<dbReference type="AlphaFoldDB" id="A0A7S8RGG9"/>
<dbReference type="Pfam" id="PF12833">
    <property type="entry name" value="HTH_18"/>
    <property type="match status" value="1"/>
</dbReference>
<keyword evidence="2" id="KW-0238">DNA-binding</keyword>
<dbReference type="Gene3D" id="1.10.10.60">
    <property type="entry name" value="Homeodomain-like"/>
    <property type="match status" value="2"/>
</dbReference>
<dbReference type="Proteomes" id="UP000594480">
    <property type="component" value="Chromosome"/>
</dbReference>
<sequence>MEREPSAGHGSSGRFRYGPIAVETREFRRPVPPVAFDCAKLLLIREGSTILTTGNETRIASEGDLVFLRTAVLCGGTPEQSVTISTVYIDTDYLFELWFWLTAPTGHSREAMRAYALGPDFLPPLSYVRPTPGVGRHLELIFDDLAASLASGPDGFYHAQALVSELLHIVAPLVGARPPRTVTPPASSPVAAPPRQREFVTPLRAEAIAAQRALHADMARRWSIGDLAEEVHLSRRQLTRVFSTAFGLTPMVYLSMVRSREMARLLSGANMTVATAASQVGWRSRSHAIAAFRRSIGVTPDQYRSAQGVRDADIPDLDWDAIERTA</sequence>
<evidence type="ECO:0000313" key="5">
    <source>
        <dbReference type="EMBL" id="QPE03362.1"/>
    </source>
</evidence>
<keyword evidence="3" id="KW-0804">Transcription</keyword>
<dbReference type="Pfam" id="PF02311">
    <property type="entry name" value="AraC_binding"/>
    <property type="match status" value="1"/>
</dbReference>
<dbReference type="InterPro" id="IPR003313">
    <property type="entry name" value="AraC-bd"/>
</dbReference>
<dbReference type="GO" id="GO:0003700">
    <property type="term" value="F:DNA-binding transcription factor activity"/>
    <property type="evidence" value="ECO:0007669"/>
    <property type="project" value="InterPro"/>
</dbReference>
<dbReference type="EMBL" id="CP064760">
    <property type="protein sequence ID" value="QPE03362.1"/>
    <property type="molecule type" value="Genomic_DNA"/>
</dbReference>
<evidence type="ECO:0000313" key="6">
    <source>
        <dbReference type="Proteomes" id="UP000594480"/>
    </source>
</evidence>
<gene>
    <name evidence="5" type="ORF">IT882_08010</name>
</gene>
<accession>A0A7S8RGG9</accession>
<feature type="domain" description="HTH araC/xylS-type" evidence="4">
    <location>
        <begin position="208"/>
        <end position="306"/>
    </location>
</feature>
<name>A0A7S8RGG9_9MICO</name>
<dbReference type="SMART" id="SM00342">
    <property type="entry name" value="HTH_ARAC"/>
    <property type="match status" value="1"/>
</dbReference>
<evidence type="ECO:0000256" key="2">
    <source>
        <dbReference type="ARBA" id="ARBA00023125"/>
    </source>
</evidence>
<dbReference type="InterPro" id="IPR050204">
    <property type="entry name" value="AraC_XylS_family_regulators"/>
</dbReference>
<proteinExistence type="predicted"/>
<reference evidence="5 6" key="1">
    <citation type="submission" date="2020-11" db="EMBL/GenBank/DDBJ databases">
        <title>Amino acid is mineralized and recycled by bacteria in oceanic microbiome.</title>
        <authorList>
            <person name="Zheng L.Y."/>
        </authorList>
    </citation>
    <scope>NUCLEOTIDE SEQUENCE [LARGE SCALE GENOMIC DNA]</scope>
    <source>
        <strain evidence="5 6">A32-1</strain>
    </source>
</reference>
<keyword evidence="6" id="KW-1185">Reference proteome</keyword>
<dbReference type="PANTHER" id="PTHR46796">
    <property type="entry name" value="HTH-TYPE TRANSCRIPTIONAL ACTIVATOR RHAS-RELATED"/>
    <property type="match status" value="1"/>
</dbReference>
<evidence type="ECO:0000256" key="1">
    <source>
        <dbReference type="ARBA" id="ARBA00023015"/>
    </source>
</evidence>
<protein>
    <submittedName>
        <fullName evidence="5">Helix-turn-helix transcriptional regulator</fullName>
    </submittedName>
</protein>
<dbReference type="GO" id="GO:0043565">
    <property type="term" value="F:sequence-specific DNA binding"/>
    <property type="evidence" value="ECO:0007669"/>
    <property type="project" value="InterPro"/>
</dbReference>
<dbReference type="SUPFAM" id="SSF46689">
    <property type="entry name" value="Homeodomain-like"/>
    <property type="match status" value="2"/>
</dbReference>
<dbReference type="KEGG" id="msf:IT882_08010"/>
<keyword evidence="1" id="KW-0805">Transcription regulation</keyword>